<reference evidence="4" key="1">
    <citation type="submission" date="2021-01" db="EMBL/GenBank/DDBJ databases">
        <title>Whole genome shotgun sequence of Virgisporangium aurantiacum NBRC 16421.</title>
        <authorList>
            <person name="Komaki H."/>
            <person name="Tamura T."/>
        </authorList>
    </citation>
    <scope>NUCLEOTIDE SEQUENCE</scope>
    <source>
        <strain evidence="4">NBRC 16421</strain>
    </source>
</reference>
<organism evidence="4 5">
    <name type="scientific">Virgisporangium aurantiacum</name>
    <dbReference type="NCBI Taxonomy" id="175570"/>
    <lineage>
        <taxon>Bacteria</taxon>
        <taxon>Bacillati</taxon>
        <taxon>Actinomycetota</taxon>
        <taxon>Actinomycetes</taxon>
        <taxon>Micromonosporales</taxon>
        <taxon>Micromonosporaceae</taxon>
        <taxon>Virgisporangium</taxon>
    </lineage>
</organism>
<protein>
    <submittedName>
        <fullName evidence="4">NUDIX hydrolase</fullName>
    </submittedName>
</protein>
<comment type="caution">
    <text evidence="4">The sequence shown here is derived from an EMBL/GenBank/DDBJ whole genome shotgun (WGS) entry which is preliminary data.</text>
</comment>
<keyword evidence="1 4" id="KW-0378">Hydrolase</keyword>
<dbReference type="PRINTS" id="PR00502">
    <property type="entry name" value="NUDIXFAMILY"/>
</dbReference>
<evidence type="ECO:0000256" key="2">
    <source>
        <dbReference type="SAM" id="MobiDB-lite"/>
    </source>
</evidence>
<dbReference type="Pfam" id="PF00293">
    <property type="entry name" value="NUDIX"/>
    <property type="match status" value="1"/>
</dbReference>
<dbReference type="Pfam" id="PF21906">
    <property type="entry name" value="WHD_NrtR"/>
    <property type="match status" value="1"/>
</dbReference>
<sequence>MSRRHHEVLRLAVDLVILTVRDRSFQVLLIERGNPPFAGQLALPGGFLRPGESLEEAAARELLEETALDAGSLHLEQVGAYGHPDRDPRGRVVSVPYLAIAPNLPTPVAGSDAIEAQWRPVEPVLASPGKLAFDHDDILRDAVEQARRQLEYTTLATRFCGETFTIGELRDVYDLVWGMRLDPRNFNRKVTRTDGFLLPTDAKRTPETGRPATLYRRGPADGLHPPMLRGRDLS</sequence>
<dbReference type="InterPro" id="IPR000086">
    <property type="entry name" value="NUDIX_hydrolase_dom"/>
</dbReference>
<dbReference type="EMBL" id="BOPG01000013">
    <property type="protein sequence ID" value="GIJ55046.1"/>
    <property type="molecule type" value="Genomic_DNA"/>
</dbReference>
<evidence type="ECO:0000313" key="4">
    <source>
        <dbReference type="EMBL" id="GIJ55046.1"/>
    </source>
</evidence>
<dbReference type="Gene3D" id="1.10.10.10">
    <property type="entry name" value="Winged helix-like DNA-binding domain superfamily/Winged helix DNA-binding domain"/>
    <property type="match status" value="1"/>
</dbReference>
<evidence type="ECO:0000313" key="5">
    <source>
        <dbReference type="Proteomes" id="UP000612585"/>
    </source>
</evidence>
<evidence type="ECO:0000256" key="1">
    <source>
        <dbReference type="ARBA" id="ARBA00022801"/>
    </source>
</evidence>
<dbReference type="InterPro" id="IPR036390">
    <property type="entry name" value="WH_DNA-bd_sf"/>
</dbReference>
<feature type="region of interest" description="Disordered" evidence="2">
    <location>
        <begin position="199"/>
        <end position="234"/>
    </location>
</feature>
<accession>A0A8J4DYV5</accession>
<proteinExistence type="predicted"/>
<dbReference type="InterPro" id="IPR036388">
    <property type="entry name" value="WH-like_DNA-bd_sf"/>
</dbReference>
<dbReference type="Proteomes" id="UP000612585">
    <property type="component" value="Unassembled WGS sequence"/>
</dbReference>
<dbReference type="CDD" id="cd18873">
    <property type="entry name" value="NUDIX_NadM_like"/>
    <property type="match status" value="1"/>
</dbReference>
<name>A0A8J4DYV5_9ACTN</name>
<dbReference type="InterPro" id="IPR054105">
    <property type="entry name" value="WHD_NrtR"/>
</dbReference>
<evidence type="ECO:0000259" key="3">
    <source>
        <dbReference type="PROSITE" id="PS51462"/>
    </source>
</evidence>
<dbReference type="PROSITE" id="PS51462">
    <property type="entry name" value="NUDIX"/>
    <property type="match status" value="1"/>
</dbReference>
<gene>
    <name evidence="4" type="ORF">Vau01_025620</name>
</gene>
<dbReference type="PANTHER" id="PTHR43736:SF4">
    <property type="entry name" value="SLR1690 PROTEIN"/>
    <property type="match status" value="1"/>
</dbReference>
<keyword evidence="5" id="KW-1185">Reference proteome</keyword>
<dbReference type="InterPro" id="IPR015797">
    <property type="entry name" value="NUDIX_hydrolase-like_dom_sf"/>
</dbReference>
<feature type="domain" description="Nudix hydrolase" evidence="3">
    <location>
        <begin position="8"/>
        <end position="145"/>
    </location>
</feature>
<dbReference type="AlphaFoldDB" id="A0A8J4DYV5"/>
<dbReference type="SUPFAM" id="SSF55811">
    <property type="entry name" value="Nudix"/>
    <property type="match status" value="1"/>
</dbReference>
<dbReference type="InterPro" id="IPR020476">
    <property type="entry name" value="Nudix_hydrolase"/>
</dbReference>
<dbReference type="Gene3D" id="3.90.79.10">
    <property type="entry name" value="Nucleoside Triphosphate Pyrophosphohydrolase"/>
    <property type="match status" value="1"/>
</dbReference>
<dbReference type="SUPFAM" id="SSF46785">
    <property type="entry name" value="Winged helix' DNA-binding domain"/>
    <property type="match status" value="1"/>
</dbReference>
<dbReference type="RefSeq" id="WP_203991266.1">
    <property type="nucleotide sequence ID" value="NZ_BOPG01000013.1"/>
</dbReference>
<dbReference type="PANTHER" id="PTHR43736">
    <property type="entry name" value="ADP-RIBOSE PYROPHOSPHATASE"/>
    <property type="match status" value="1"/>
</dbReference>
<dbReference type="GO" id="GO:0016787">
    <property type="term" value="F:hydrolase activity"/>
    <property type="evidence" value="ECO:0007669"/>
    <property type="project" value="UniProtKB-KW"/>
</dbReference>